<dbReference type="Pfam" id="PF07983">
    <property type="entry name" value="X8"/>
    <property type="match status" value="1"/>
</dbReference>
<evidence type="ECO:0000256" key="4">
    <source>
        <dbReference type="ARBA" id="ARBA00022622"/>
    </source>
</evidence>
<dbReference type="Gene3D" id="1.20.58.1040">
    <property type="match status" value="1"/>
</dbReference>
<protein>
    <recommendedName>
        <fullName evidence="8">1,3-beta-glucanosyltransferase</fullName>
        <ecNumber evidence="8">2.4.1.-</ecNumber>
    </recommendedName>
</protein>
<dbReference type="GO" id="GO:1903561">
    <property type="term" value="C:extracellular vesicle"/>
    <property type="evidence" value="ECO:0007669"/>
    <property type="project" value="UniProtKB-ARBA"/>
</dbReference>
<evidence type="ECO:0000256" key="2">
    <source>
        <dbReference type="ARBA" id="ARBA00007528"/>
    </source>
</evidence>
<evidence type="ECO:0000256" key="5">
    <source>
        <dbReference type="ARBA" id="ARBA00022729"/>
    </source>
</evidence>
<dbReference type="PANTHER" id="PTHR31468">
    <property type="entry name" value="1,3-BETA-GLUCANOSYLTRANSFERASE GAS1"/>
    <property type="match status" value="1"/>
</dbReference>
<sequence length="658" mass="74253">MKMKKKKAAEKSVRYKFSICNFSFFLFSNTISTNQNMHLSILTLLLVFLQPIKGESNTSTILGIPTTQEDEDLSGSQSISPIRVVGNKFFECENGQQFFIKGIAYQKSRQEGEIYDATKEPHYVDPLANPFTCLRDLEYLKELGVNVIRVYQINPNANHDVCMNAFAEAGIYVLADLSEPYMSIRRDYPHWDTELFNRYKEVIDAMNKYNNMLGFFAGNEVANAQSNIDSSPFVRAALRDCKKYIDEQGYRKIPIGYASNDDASIRKNLANYFVCKLDEDEDNYSRADFFAINVYEWCGYSTYTTSGYRDLTVAFNNYPVPVFFSEFGCNIITPRPFTEIEAIYGTTMRKVWSGGIVYEYFEEVNHYGVLLSKKDGSISKLPDFDTLKMRYNSVTPIGITVDEATICEPKSCIQPEDDAWDIALSLPPTPDQGKCECLWQSLSCVIASDAQFDEEVALKDLCFKVDCEDINANGRLGKYGKYSDCNPTVRASYALNKHYEQSGRKQDICDFQGRGQLSSGRGLDDLGSKYSSDGRNCLAIIEGRAQPDCQPGQGGGKDNDGKEYDHGKGDHEYGKEYDDGDDYDDYDDDDDDDGRDYGDDRKGSKDSSGSRRKSHKKPHNKKAKAKPTKSVTSGSTTYKNSIFQTIVKLLFTCCALLI</sequence>
<dbReference type="Pfam" id="PF03198">
    <property type="entry name" value="Glyco_hydro_72"/>
    <property type="match status" value="1"/>
</dbReference>
<dbReference type="PANTHER" id="PTHR31468:SF10">
    <property type="entry name" value="1,3-BETA-GLUCANOSYLTRANSFERASE GAS2"/>
    <property type="match status" value="1"/>
</dbReference>
<evidence type="ECO:0000256" key="6">
    <source>
        <dbReference type="ARBA" id="ARBA00023157"/>
    </source>
</evidence>
<evidence type="ECO:0000256" key="3">
    <source>
        <dbReference type="ARBA" id="ARBA00022475"/>
    </source>
</evidence>
<dbReference type="InterPro" id="IPR017853">
    <property type="entry name" value="GH"/>
</dbReference>
<dbReference type="eggNOG" id="ENOG502QRZZ">
    <property type="taxonomic scope" value="Eukaryota"/>
</dbReference>
<feature type="compositionally biased region" description="Basic and acidic residues" evidence="9">
    <location>
        <begin position="595"/>
        <end position="609"/>
    </location>
</feature>
<evidence type="ECO:0000256" key="8">
    <source>
        <dbReference type="RuleBase" id="RU361209"/>
    </source>
</evidence>
<organism evidence="11 12">
    <name type="scientific">Candida tropicalis (strain ATCC MYA-3404 / T1)</name>
    <name type="common">Yeast</name>
    <dbReference type="NCBI Taxonomy" id="294747"/>
    <lineage>
        <taxon>Eukaryota</taxon>
        <taxon>Fungi</taxon>
        <taxon>Dikarya</taxon>
        <taxon>Ascomycota</taxon>
        <taxon>Saccharomycotina</taxon>
        <taxon>Pichiomycetes</taxon>
        <taxon>Debaryomycetaceae</taxon>
        <taxon>Candida/Lodderomyces clade</taxon>
        <taxon>Candida</taxon>
    </lineage>
</organism>
<reference evidence="11 12" key="1">
    <citation type="journal article" date="2009" name="Nature">
        <title>Evolution of pathogenicity and sexual reproduction in eight Candida genomes.</title>
        <authorList>
            <person name="Butler G."/>
            <person name="Rasmussen M.D."/>
            <person name="Lin M.F."/>
            <person name="Santos M.A."/>
            <person name="Sakthikumar S."/>
            <person name="Munro C.A."/>
            <person name="Rheinbay E."/>
            <person name="Grabherr M."/>
            <person name="Forche A."/>
            <person name="Reedy J.L."/>
            <person name="Agrafioti I."/>
            <person name="Arnaud M.B."/>
            <person name="Bates S."/>
            <person name="Brown A.J."/>
            <person name="Brunke S."/>
            <person name="Costanzo M.C."/>
            <person name="Fitzpatrick D.A."/>
            <person name="de Groot P.W."/>
            <person name="Harris D."/>
            <person name="Hoyer L.L."/>
            <person name="Hube B."/>
            <person name="Klis F.M."/>
            <person name="Kodira C."/>
            <person name="Lennard N."/>
            <person name="Logue M.E."/>
            <person name="Martin R."/>
            <person name="Neiman A.M."/>
            <person name="Nikolaou E."/>
            <person name="Quail M.A."/>
            <person name="Quinn J."/>
            <person name="Santos M.C."/>
            <person name="Schmitzberger F.F."/>
            <person name="Sherlock G."/>
            <person name="Shah P."/>
            <person name="Silverstein K.A."/>
            <person name="Skrzypek M.S."/>
            <person name="Soll D."/>
            <person name="Staggs R."/>
            <person name="Stansfield I."/>
            <person name="Stumpf M.P."/>
            <person name="Sudbery P.E."/>
            <person name="Srikantha T."/>
            <person name="Zeng Q."/>
            <person name="Berman J."/>
            <person name="Berriman M."/>
            <person name="Heitman J."/>
            <person name="Gow N.A."/>
            <person name="Lorenz M.C."/>
            <person name="Birren B.W."/>
            <person name="Kellis M."/>
            <person name="Cuomo C.A."/>
        </authorList>
    </citation>
    <scope>NUCLEOTIDE SEQUENCE [LARGE SCALE GENOMIC DNA]</scope>
    <source>
        <strain evidence="12">ATCC MYA-3404 / T1</strain>
    </source>
</reference>
<name>C5MEZ2_CANTT</name>
<dbReference type="GO" id="GO:0030476">
    <property type="term" value="P:ascospore wall assembly"/>
    <property type="evidence" value="ECO:0007669"/>
    <property type="project" value="EnsemblFungi"/>
</dbReference>
<evidence type="ECO:0000313" key="11">
    <source>
        <dbReference type="EMBL" id="EER31852.1"/>
    </source>
</evidence>
<dbReference type="HOGENOM" id="CLU_021855_2_0_1"/>
<dbReference type="GO" id="GO:0005886">
    <property type="term" value="C:plasma membrane"/>
    <property type="evidence" value="ECO:0007669"/>
    <property type="project" value="UniProtKB-SubCell"/>
</dbReference>
<dbReference type="KEGG" id="ctp:CTRG_04635"/>
<dbReference type="GeneID" id="8296580"/>
<dbReference type="GO" id="GO:0042124">
    <property type="term" value="F:1,3-beta-glucanosyltransferase activity"/>
    <property type="evidence" value="ECO:0007669"/>
    <property type="project" value="EnsemblFungi"/>
</dbReference>
<dbReference type="Gene3D" id="3.20.20.80">
    <property type="entry name" value="Glycosidases"/>
    <property type="match status" value="1"/>
</dbReference>
<keyword evidence="8" id="KW-0472">Membrane</keyword>
<dbReference type="InterPro" id="IPR012946">
    <property type="entry name" value="X8"/>
</dbReference>
<dbReference type="VEuPathDB" id="FungiDB:CTRG_04635"/>
<keyword evidence="6" id="KW-1015">Disulfide bond</keyword>
<evidence type="ECO:0000256" key="9">
    <source>
        <dbReference type="SAM" id="MobiDB-lite"/>
    </source>
</evidence>
<feature type="region of interest" description="Disordered" evidence="9">
    <location>
        <begin position="543"/>
        <end position="635"/>
    </location>
</feature>
<dbReference type="SUPFAM" id="SSF51445">
    <property type="entry name" value="(Trans)glycosidases"/>
    <property type="match status" value="1"/>
</dbReference>
<dbReference type="STRING" id="294747.C5MEZ2"/>
<feature type="compositionally biased region" description="Basic residues" evidence="9">
    <location>
        <begin position="610"/>
        <end position="627"/>
    </location>
</feature>
<dbReference type="EMBL" id="GG692400">
    <property type="protein sequence ID" value="EER31852.1"/>
    <property type="molecule type" value="Genomic_DNA"/>
</dbReference>
<keyword evidence="8" id="KW-0449">Lipoprotein</keyword>
<feature type="compositionally biased region" description="Acidic residues" evidence="9">
    <location>
        <begin position="578"/>
        <end position="594"/>
    </location>
</feature>
<dbReference type="GO" id="GO:0009986">
    <property type="term" value="C:cell surface"/>
    <property type="evidence" value="ECO:0007669"/>
    <property type="project" value="UniProtKB-ARBA"/>
</dbReference>
<proteinExistence type="inferred from homology"/>
<dbReference type="FunFam" id="3.20.20.80:FF:000038">
    <property type="entry name" value="1,3-beta-glucanosyltransferase"/>
    <property type="match status" value="1"/>
</dbReference>
<keyword evidence="4 8" id="KW-0336">GPI-anchor</keyword>
<evidence type="ECO:0000256" key="1">
    <source>
        <dbReference type="ARBA" id="ARBA00004589"/>
    </source>
</evidence>
<dbReference type="GO" id="GO:0030445">
    <property type="term" value="C:yeast-form cell wall"/>
    <property type="evidence" value="ECO:0007669"/>
    <property type="project" value="UniProtKB-ARBA"/>
</dbReference>
<dbReference type="SMART" id="SM00768">
    <property type="entry name" value="X8"/>
    <property type="match status" value="1"/>
</dbReference>
<comment type="subcellular location">
    <subcellularLocation>
        <location evidence="8">Cell membrane</location>
        <topology evidence="8">Lipid-anchor</topology>
        <topology evidence="8">GPI-anchor</topology>
    </subcellularLocation>
    <subcellularLocation>
        <location evidence="1">Membrane</location>
        <topology evidence="1">Lipid-anchor</topology>
        <topology evidence="1">GPI-anchor</topology>
    </subcellularLocation>
</comment>
<comment type="similarity">
    <text evidence="2 8">Belongs to the glycosyl hydrolase 72 family.</text>
</comment>
<dbReference type="EC" id="2.4.1.-" evidence="8"/>
<keyword evidence="7" id="KW-0325">Glycoprotein</keyword>
<evidence type="ECO:0000259" key="10">
    <source>
        <dbReference type="SMART" id="SM00768"/>
    </source>
</evidence>
<keyword evidence="8" id="KW-0808">Transferase</keyword>
<dbReference type="GO" id="GO:0098552">
    <property type="term" value="C:side of membrane"/>
    <property type="evidence" value="ECO:0007669"/>
    <property type="project" value="UniProtKB-KW"/>
</dbReference>
<dbReference type="InterPro" id="IPR004886">
    <property type="entry name" value="Glucanosyltransferase"/>
</dbReference>
<keyword evidence="5" id="KW-0732">Signal</keyword>
<dbReference type="GO" id="GO:0071970">
    <property type="term" value="P:fungal-type cell wall (1-&gt;3)-beta-D-glucan biosynthetic process"/>
    <property type="evidence" value="ECO:0007669"/>
    <property type="project" value="TreeGrafter"/>
</dbReference>
<feature type="compositionally biased region" description="Basic and acidic residues" evidence="9">
    <location>
        <begin position="557"/>
        <end position="577"/>
    </location>
</feature>
<keyword evidence="3" id="KW-1003">Cell membrane</keyword>
<feature type="domain" description="X8" evidence="10">
    <location>
        <begin position="442"/>
        <end position="539"/>
    </location>
</feature>
<dbReference type="RefSeq" id="XP_002550337.1">
    <property type="nucleotide sequence ID" value="XM_002550291.1"/>
</dbReference>
<accession>C5MEZ2</accession>
<dbReference type="GO" id="GO:0030446">
    <property type="term" value="C:hyphal cell wall"/>
    <property type="evidence" value="ECO:0007669"/>
    <property type="project" value="UniProtKB-ARBA"/>
</dbReference>
<dbReference type="AlphaFoldDB" id="C5MEZ2"/>
<comment type="function">
    <text evidence="8">Splits internally a 1,3-beta-glucan molecule and transfers the newly generated reducing end (the donor) to the non-reducing end of another 1,3-beta-glucan molecule (the acceptor) forming a 1,3-beta linkage, resulting in the elongation of 1,3-beta-glucan chains in the cell wall.</text>
</comment>
<evidence type="ECO:0000313" key="12">
    <source>
        <dbReference type="Proteomes" id="UP000002037"/>
    </source>
</evidence>
<gene>
    <name evidence="11" type="ORF">CTRG_04635</name>
</gene>
<evidence type="ECO:0000256" key="7">
    <source>
        <dbReference type="ARBA" id="ARBA00023180"/>
    </source>
</evidence>
<dbReference type="OrthoDB" id="421038at2759"/>
<dbReference type="Proteomes" id="UP000002037">
    <property type="component" value="Unassembled WGS sequence"/>
</dbReference>
<keyword evidence="12" id="KW-1185">Reference proteome</keyword>